<feature type="transmembrane region" description="Helical" evidence="10">
    <location>
        <begin position="486"/>
        <end position="506"/>
    </location>
</feature>
<evidence type="ECO:0000256" key="9">
    <source>
        <dbReference type="SAM" id="MobiDB-lite"/>
    </source>
</evidence>
<dbReference type="SUPFAM" id="SSF52540">
    <property type="entry name" value="P-loop containing nucleoside triphosphate hydrolases"/>
    <property type="match status" value="2"/>
</dbReference>
<dbReference type="EMBL" id="JARJCW010000026">
    <property type="protein sequence ID" value="KAJ7211367.1"/>
    <property type="molecule type" value="Genomic_DNA"/>
</dbReference>
<feature type="domain" description="ABC transmembrane type-1" evidence="12">
    <location>
        <begin position="952"/>
        <end position="1197"/>
    </location>
</feature>
<evidence type="ECO:0000256" key="2">
    <source>
        <dbReference type="ARBA" id="ARBA00022448"/>
    </source>
</evidence>
<feature type="compositionally biased region" description="Basic and acidic residues" evidence="9">
    <location>
        <begin position="384"/>
        <end position="393"/>
    </location>
</feature>
<dbReference type="CDD" id="cd18596">
    <property type="entry name" value="ABC_6TM_VMR1_D1_like"/>
    <property type="match status" value="1"/>
</dbReference>
<dbReference type="CDD" id="cd03250">
    <property type="entry name" value="ABCC_MRP_domain1"/>
    <property type="match status" value="1"/>
</dbReference>
<keyword evidence="8 10" id="KW-0472">Membrane</keyword>
<dbReference type="PROSITE" id="PS50929">
    <property type="entry name" value="ABC_TM1F"/>
    <property type="match status" value="2"/>
</dbReference>
<gene>
    <name evidence="13" type="ORF">GGX14DRAFT_534690</name>
</gene>
<dbReference type="CDD" id="cd03244">
    <property type="entry name" value="ABCC_MRP_domain2"/>
    <property type="match status" value="1"/>
</dbReference>
<dbReference type="Pfam" id="PF00664">
    <property type="entry name" value="ABC_membrane"/>
    <property type="match status" value="2"/>
</dbReference>
<feature type="transmembrane region" description="Helical" evidence="10">
    <location>
        <begin position="137"/>
        <end position="156"/>
    </location>
</feature>
<accession>A0AAD6VGL4</accession>
<feature type="transmembrane region" description="Helical" evidence="10">
    <location>
        <begin position="1127"/>
        <end position="1145"/>
    </location>
</feature>
<dbReference type="CDD" id="cd18604">
    <property type="entry name" value="ABC_6TM_VMR1_D2_like"/>
    <property type="match status" value="1"/>
</dbReference>
<feature type="domain" description="ABC transporter" evidence="11">
    <location>
        <begin position="1266"/>
        <end position="1499"/>
    </location>
</feature>
<organism evidence="13 14">
    <name type="scientific">Mycena pura</name>
    <dbReference type="NCBI Taxonomy" id="153505"/>
    <lineage>
        <taxon>Eukaryota</taxon>
        <taxon>Fungi</taxon>
        <taxon>Dikarya</taxon>
        <taxon>Basidiomycota</taxon>
        <taxon>Agaricomycotina</taxon>
        <taxon>Agaricomycetes</taxon>
        <taxon>Agaricomycetidae</taxon>
        <taxon>Agaricales</taxon>
        <taxon>Marasmiineae</taxon>
        <taxon>Mycenaceae</taxon>
        <taxon>Mycena</taxon>
    </lineage>
</organism>
<evidence type="ECO:0000313" key="14">
    <source>
        <dbReference type="Proteomes" id="UP001219525"/>
    </source>
</evidence>
<feature type="transmembrane region" description="Helical" evidence="10">
    <location>
        <begin position="992"/>
        <end position="1018"/>
    </location>
</feature>
<dbReference type="Gene3D" id="3.40.50.300">
    <property type="entry name" value="P-loop containing nucleotide triphosphate hydrolases"/>
    <property type="match status" value="2"/>
</dbReference>
<feature type="transmembrane region" description="Helical" evidence="10">
    <location>
        <begin position="28"/>
        <end position="47"/>
    </location>
</feature>
<proteinExistence type="predicted"/>
<comment type="subcellular location">
    <subcellularLocation>
        <location evidence="1">Membrane</location>
        <topology evidence="1">Multi-pass membrane protein</topology>
    </subcellularLocation>
</comment>
<name>A0AAD6VGL4_9AGAR</name>
<feature type="region of interest" description="Disordered" evidence="9">
    <location>
        <begin position="384"/>
        <end position="435"/>
    </location>
</feature>
<dbReference type="InterPro" id="IPR011527">
    <property type="entry name" value="ABC1_TM_dom"/>
</dbReference>
<keyword evidence="6" id="KW-0067">ATP-binding</keyword>
<dbReference type="SMART" id="SM00382">
    <property type="entry name" value="AAA"/>
    <property type="match status" value="2"/>
</dbReference>
<dbReference type="InterPro" id="IPR003439">
    <property type="entry name" value="ABC_transporter-like_ATP-bd"/>
</dbReference>
<keyword evidence="7 10" id="KW-1133">Transmembrane helix</keyword>
<dbReference type="GO" id="GO:0016887">
    <property type="term" value="F:ATP hydrolysis activity"/>
    <property type="evidence" value="ECO:0007669"/>
    <property type="project" value="InterPro"/>
</dbReference>
<feature type="transmembrane region" description="Helical" evidence="10">
    <location>
        <begin position="77"/>
        <end position="98"/>
    </location>
</feature>
<dbReference type="GO" id="GO:0005524">
    <property type="term" value="F:ATP binding"/>
    <property type="evidence" value="ECO:0007669"/>
    <property type="project" value="UniProtKB-KW"/>
</dbReference>
<evidence type="ECO:0008006" key="15">
    <source>
        <dbReference type="Google" id="ProtNLM"/>
    </source>
</evidence>
<comment type="caution">
    <text evidence="13">The sequence shown here is derived from an EMBL/GenBank/DDBJ whole genome shotgun (WGS) entry which is preliminary data.</text>
</comment>
<dbReference type="Proteomes" id="UP001219525">
    <property type="component" value="Unassembled WGS sequence"/>
</dbReference>
<keyword evidence="3 10" id="KW-0812">Transmembrane</keyword>
<feature type="transmembrane region" description="Helical" evidence="10">
    <location>
        <begin position="459"/>
        <end position="480"/>
    </location>
</feature>
<keyword evidence="2" id="KW-0813">Transport</keyword>
<evidence type="ECO:0000256" key="1">
    <source>
        <dbReference type="ARBA" id="ARBA00004141"/>
    </source>
</evidence>
<evidence type="ECO:0000259" key="12">
    <source>
        <dbReference type="PROSITE" id="PS50929"/>
    </source>
</evidence>
<reference evidence="13" key="1">
    <citation type="submission" date="2023-03" db="EMBL/GenBank/DDBJ databases">
        <title>Massive genome expansion in bonnet fungi (Mycena s.s.) driven by repeated elements and novel gene families across ecological guilds.</title>
        <authorList>
            <consortium name="Lawrence Berkeley National Laboratory"/>
            <person name="Harder C.B."/>
            <person name="Miyauchi S."/>
            <person name="Viragh M."/>
            <person name="Kuo A."/>
            <person name="Thoen E."/>
            <person name="Andreopoulos B."/>
            <person name="Lu D."/>
            <person name="Skrede I."/>
            <person name="Drula E."/>
            <person name="Henrissat B."/>
            <person name="Morin E."/>
            <person name="Kohler A."/>
            <person name="Barry K."/>
            <person name="LaButti K."/>
            <person name="Morin E."/>
            <person name="Salamov A."/>
            <person name="Lipzen A."/>
            <person name="Mereny Z."/>
            <person name="Hegedus B."/>
            <person name="Baldrian P."/>
            <person name="Stursova M."/>
            <person name="Weitz H."/>
            <person name="Taylor A."/>
            <person name="Grigoriev I.V."/>
            <person name="Nagy L.G."/>
            <person name="Martin F."/>
            <person name="Kauserud H."/>
        </authorList>
    </citation>
    <scope>NUCLEOTIDE SEQUENCE</scope>
    <source>
        <strain evidence="13">9144</strain>
    </source>
</reference>
<keyword evidence="14" id="KW-1185">Reference proteome</keyword>
<feature type="transmembrane region" description="Helical" evidence="10">
    <location>
        <begin position="1056"/>
        <end position="1075"/>
    </location>
</feature>
<evidence type="ECO:0000313" key="13">
    <source>
        <dbReference type="EMBL" id="KAJ7211367.1"/>
    </source>
</evidence>
<evidence type="ECO:0000256" key="6">
    <source>
        <dbReference type="ARBA" id="ARBA00022840"/>
    </source>
</evidence>
<dbReference type="GO" id="GO:0140359">
    <property type="term" value="F:ABC-type transporter activity"/>
    <property type="evidence" value="ECO:0007669"/>
    <property type="project" value="InterPro"/>
</dbReference>
<dbReference type="PANTHER" id="PTHR24223">
    <property type="entry name" value="ATP-BINDING CASSETTE SUB-FAMILY C"/>
    <property type="match status" value="1"/>
</dbReference>
<dbReference type="InterPro" id="IPR003593">
    <property type="entry name" value="AAA+_ATPase"/>
</dbReference>
<sequence>MDSVPDIQILLAATRFPTLYPSKWNSTLAIPLYAGTISAFVLLIQSLTRLRKSDGTPKKPWKGISKYGGPVLLTYNLIRLLACLALLGLSIASVNLLGSKTKGVDFNMGIMLGLCVFFLYASLLAVAAIVVTAKAGLIAAVHLHLILAVAFGVYFYRDVLPFATYTWPTQDEAEGPLLKAKLIVLTLAAIILPSMTPRPYIPVDPNNPMPEPNPEQTASPLSLAALSFLDPVILLAFKLPHLPYDLLPPLADTDAADNLKKIGFPNIDIYSGASRRHIFFGIIKTFRKEYATIILMLLIYVVCTFASPIGINGVLTYLENGPSDLQIRPFIWILWLVLGPLTGTTAIAVYYRLSMRILVQVEGMLTELIFEHALRVRVKADNAEADDGPKDTASDDGTLNPTDVQSDASSETAQGTPSTTSKDPKGGGDSATGSSSVDVGKISNLVTTDLRNMTNMSDFLLILFYMPVTILFCVVFLYAVLGWSSFVGMATMLILFPLSGFAARLLQTIQKARIKAADSRIKTISETMNVMRMIKLFGWEEKMLGRVNEKREAELHWIFRREIFEWVANTVKSTAIMKRELRPSIVFSTMPVFDMLRNQLFLVNYRIIQFIDAKVSADRINDFLRNTELLDAFTEKEETAEFFATEEESPEIGFRNAMFTWSNESDGTTTPSRHRFTLRIDDELLFKRGCINLVLGPTGAGKTSLLMALLGEMHFVPTSPRSWFNLPREDGVAYAAQESWVLNETIRDNILFGSEYEEERYKKVLYQCGLERDLELFEAGDASEVGEKGLTLSGGQKARCTLARAIYSKASIILLDDVLAALDVHTSKHIVEKCFKGDLVKDRTIILVTHNVALAAPIAEFAISIGSDGRILSQGSVAKVLQHDIALANEVNAELEVLEQVVDPDPGAAEAKRDINSDGKLILAEEVQIGRVQWNAVGLYLRGLGGISFYTIFFTFLIVSHLTQVYETWYLGYWASLYETSPPGSVSVSYHISVYGFLTLFDVVTHSVADVIFAYACLRASRTIHLELIKSILGTTLRWLDITPASRVIARFTADITAVDGAILNVFAGFVYVSMSMLTSFGAVVFLTPLFSLPGILAALIGGGIGQLYLKAQLSVKRESSNAKAPVLAHFGAAIAGLTSIRAYGAQNPFIEESLRRINKYTRAARILNNLDRWVAVRLAVVGNGLIAILALYLVYFEKERANNVGFSLNMAAGFSMRILYWVRIWNDVQIQGFLERILQYIHIEQETKPTEVGKPPAHWPSSGQLVVENLSASYSPGGPKVLRNISFRIKSGERVGIVGRTGSGKSSLTLALLRCIYTDGTVHYDGIETSSVNLDALRSNITIIPQMPELLSGTLRHNLDPFGQCDDVTLNTALRAAGLFSLQQDMEEGRLVLDSVISSGGSNLSVGQRQILALGMCFCSRSEAAATSAIDYQTDTIIQASLRNELKSDVTVITVAHRLQTILDSDKIMVLDEGRIVEFDAPKELLKNPKGKLRALVDESGDKENLYAMAKGGSGSSH</sequence>
<dbReference type="PROSITE" id="PS50893">
    <property type="entry name" value="ABC_TRANSPORTER_2"/>
    <property type="match status" value="2"/>
</dbReference>
<dbReference type="Pfam" id="PF00005">
    <property type="entry name" value="ABC_tran"/>
    <property type="match status" value="2"/>
</dbReference>
<feature type="transmembrane region" description="Helical" evidence="10">
    <location>
        <begin position="330"/>
        <end position="351"/>
    </location>
</feature>
<feature type="compositionally biased region" description="Polar residues" evidence="9">
    <location>
        <begin position="395"/>
        <end position="421"/>
    </location>
</feature>
<dbReference type="FunFam" id="1.20.1560.10:FF:000013">
    <property type="entry name" value="ABC transporter C family member 2"/>
    <property type="match status" value="1"/>
</dbReference>
<feature type="transmembrane region" description="Helical" evidence="10">
    <location>
        <begin position="939"/>
        <end position="959"/>
    </location>
</feature>
<evidence type="ECO:0000256" key="4">
    <source>
        <dbReference type="ARBA" id="ARBA00022737"/>
    </source>
</evidence>
<feature type="domain" description="ABC transmembrane type-1" evidence="12">
    <location>
        <begin position="291"/>
        <end position="564"/>
    </location>
</feature>
<protein>
    <recommendedName>
        <fullName evidence="15">P-loop containing nucleoside triphosphate hydrolase protein</fullName>
    </recommendedName>
</protein>
<dbReference type="InterPro" id="IPR036640">
    <property type="entry name" value="ABC1_TM_sf"/>
</dbReference>
<feature type="transmembrane region" description="Helical" evidence="10">
    <location>
        <begin position="1175"/>
        <end position="1197"/>
    </location>
</feature>
<dbReference type="InterPro" id="IPR050173">
    <property type="entry name" value="ABC_transporter_C-like"/>
</dbReference>
<dbReference type="Gene3D" id="1.20.1560.10">
    <property type="entry name" value="ABC transporter type 1, transmembrane domain"/>
    <property type="match status" value="2"/>
</dbReference>
<dbReference type="SUPFAM" id="SSF90123">
    <property type="entry name" value="ABC transporter transmembrane region"/>
    <property type="match status" value="2"/>
</dbReference>
<dbReference type="FunFam" id="3.40.50.300:FF:000630">
    <property type="entry name" value="ATP-binding cassette (ABC) transporter, putative"/>
    <property type="match status" value="1"/>
</dbReference>
<dbReference type="InterPro" id="IPR027417">
    <property type="entry name" value="P-loop_NTPase"/>
</dbReference>
<feature type="transmembrane region" description="Helical" evidence="10">
    <location>
        <begin position="293"/>
        <end position="318"/>
    </location>
</feature>
<evidence type="ECO:0000256" key="3">
    <source>
        <dbReference type="ARBA" id="ARBA00022692"/>
    </source>
</evidence>
<evidence type="ECO:0000259" key="11">
    <source>
        <dbReference type="PROSITE" id="PS50893"/>
    </source>
</evidence>
<evidence type="ECO:0000256" key="7">
    <source>
        <dbReference type="ARBA" id="ARBA00022989"/>
    </source>
</evidence>
<evidence type="ECO:0000256" key="5">
    <source>
        <dbReference type="ARBA" id="ARBA00022741"/>
    </source>
</evidence>
<keyword evidence="5" id="KW-0547">Nucleotide-binding</keyword>
<dbReference type="GO" id="GO:0016020">
    <property type="term" value="C:membrane"/>
    <property type="evidence" value="ECO:0007669"/>
    <property type="project" value="UniProtKB-SubCell"/>
</dbReference>
<keyword evidence="4" id="KW-0677">Repeat</keyword>
<feature type="transmembrane region" description="Helical" evidence="10">
    <location>
        <begin position="1081"/>
        <end position="1106"/>
    </location>
</feature>
<feature type="transmembrane region" description="Helical" evidence="10">
    <location>
        <begin position="110"/>
        <end position="131"/>
    </location>
</feature>
<evidence type="ECO:0000256" key="8">
    <source>
        <dbReference type="ARBA" id="ARBA00023136"/>
    </source>
</evidence>
<dbReference type="PANTHER" id="PTHR24223:SF356">
    <property type="entry name" value="ATP-BINDING CASSETTE TRANSPORTER ABC4"/>
    <property type="match status" value="1"/>
</dbReference>
<feature type="transmembrane region" description="Helical" evidence="10">
    <location>
        <begin position="1204"/>
        <end position="1223"/>
    </location>
</feature>
<evidence type="ECO:0000256" key="10">
    <source>
        <dbReference type="SAM" id="Phobius"/>
    </source>
</evidence>
<feature type="domain" description="ABC transporter" evidence="11">
    <location>
        <begin position="652"/>
        <end position="893"/>
    </location>
</feature>